<keyword evidence="1" id="KW-1133">Transmembrane helix</keyword>
<keyword evidence="1" id="KW-0812">Transmembrane</keyword>
<dbReference type="AlphaFoldDB" id="A0A0F8VRK8"/>
<proteinExistence type="predicted"/>
<name>A0A0F8VRK8_9ZZZZ</name>
<organism evidence="2">
    <name type="scientific">marine sediment metagenome</name>
    <dbReference type="NCBI Taxonomy" id="412755"/>
    <lineage>
        <taxon>unclassified sequences</taxon>
        <taxon>metagenomes</taxon>
        <taxon>ecological metagenomes</taxon>
    </lineage>
</organism>
<gene>
    <name evidence="2" type="ORF">LCGC14_3160190</name>
</gene>
<protein>
    <submittedName>
        <fullName evidence="2">Uncharacterized protein</fullName>
    </submittedName>
</protein>
<feature type="transmembrane region" description="Helical" evidence="1">
    <location>
        <begin position="22"/>
        <end position="44"/>
    </location>
</feature>
<reference evidence="2" key="1">
    <citation type="journal article" date="2015" name="Nature">
        <title>Complex archaea that bridge the gap between prokaryotes and eukaryotes.</title>
        <authorList>
            <person name="Spang A."/>
            <person name="Saw J.H."/>
            <person name="Jorgensen S.L."/>
            <person name="Zaremba-Niedzwiedzka K."/>
            <person name="Martijn J."/>
            <person name="Lind A.E."/>
            <person name="van Eijk R."/>
            <person name="Schleper C."/>
            <person name="Guy L."/>
            <person name="Ettema T.J."/>
        </authorList>
    </citation>
    <scope>NUCLEOTIDE SEQUENCE</scope>
</reference>
<sequence length="54" mass="5649">MIGIAGSAGGSSLQFVGSISPVLQSLGFVFAVLIGAVTLFLKIVEVYDRFKEKS</sequence>
<evidence type="ECO:0000256" key="1">
    <source>
        <dbReference type="SAM" id="Phobius"/>
    </source>
</evidence>
<dbReference type="EMBL" id="LAZR01069829">
    <property type="protein sequence ID" value="KKK46942.1"/>
    <property type="molecule type" value="Genomic_DNA"/>
</dbReference>
<evidence type="ECO:0000313" key="2">
    <source>
        <dbReference type="EMBL" id="KKK46942.1"/>
    </source>
</evidence>
<keyword evidence="1" id="KW-0472">Membrane</keyword>
<accession>A0A0F8VRK8</accession>
<comment type="caution">
    <text evidence="2">The sequence shown here is derived from an EMBL/GenBank/DDBJ whole genome shotgun (WGS) entry which is preliminary data.</text>
</comment>